<protein>
    <recommendedName>
        <fullName evidence="3">Phage tail protein</fullName>
    </recommendedName>
</protein>
<dbReference type="RefSeq" id="WP_211947941.1">
    <property type="nucleotide sequence ID" value="NZ_CAJPUY010000010.1"/>
</dbReference>
<evidence type="ECO:0008006" key="3">
    <source>
        <dbReference type="Google" id="ProtNLM"/>
    </source>
</evidence>
<proteinExistence type="predicted"/>
<organism evidence="1 2">
    <name type="scientific">Cupriavidus yeoncheonensis</name>
    <dbReference type="NCBI Taxonomy" id="1462994"/>
    <lineage>
        <taxon>Bacteria</taxon>
        <taxon>Pseudomonadati</taxon>
        <taxon>Pseudomonadota</taxon>
        <taxon>Betaproteobacteria</taxon>
        <taxon>Burkholderiales</taxon>
        <taxon>Burkholderiaceae</taxon>
        <taxon>Cupriavidus</taxon>
    </lineage>
</organism>
<dbReference type="AlphaFoldDB" id="A0A916IVT6"/>
<reference evidence="1" key="1">
    <citation type="submission" date="2021-03" db="EMBL/GenBank/DDBJ databases">
        <authorList>
            <person name="Peeters C."/>
        </authorList>
    </citation>
    <scope>NUCLEOTIDE SEQUENCE</scope>
    <source>
        <strain evidence="1">LMG 31506</strain>
    </source>
</reference>
<evidence type="ECO:0000313" key="2">
    <source>
        <dbReference type="Proteomes" id="UP000672934"/>
    </source>
</evidence>
<dbReference type="Proteomes" id="UP000672934">
    <property type="component" value="Unassembled WGS sequence"/>
</dbReference>
<evidence type="ECO:0000313" key="1">
    <source>
        <dbReference type="EMBL" id="CAG2144354.1"/>
    </source>
</evidence>
<sequence length="71" mass="7531">MATEYVTSDGDMADAIAWNYYGTRDGRTVELLLDANPGLADYGPVLPAGVTITLPDLATPATTTKGVKLWD</sequence>
<dbReference type="InterPro" id="IPR008861">
    <property type="entry name" value="GpX-like"/>
</dbReference>
<dbReference type="EMBL" id="CAJPUY010000010">
    <property type="protein sequence ID" value="CAG2144354.1"/>
    <property type="molecule type" value="Genomic_DNA"/>
</dbReference>
<gene>
    <name evidence="1" type="ORF">LMG31506_02988</name>
</gene>
<name>A0A916IVT6_9BURK</name>
<dbReference type="Pfam" id="PF05489">
    <property type="entry name" value="Phage_tail_X"/>
    <property type="match status" value="1"/>
</dbReference>
<comment type="caution">
    <text evidence="1">The sequence shown here is derived from an EMBL/GenBank/DDBJ whole genome shotgun (WGS) entry which is preliminary data.</text>
</comment>
<accession>A0A916IVT6</accession>
<keyword evidence="2" id="KW-1185">Reference proteome</keyword>